<dbReference type="AlphaFoldDB" id="A0AAE6ZV74"/>
<reference evidence="2 3" key="1">
    <citation type="submission" date="2020-04" db="EMBL/GenBank/DDBJ databases">
        <authorList>
            <person name="Yao Y."/>
            <person name="He Z."/>
        </authorList>
    </citation>
    <scope>NUCLEOTIDE SEQUENCE [LARGE SCALE GENOMIC DNA]</scope>
    <source>
        <strain evidence="2 3">CY-1</strain>
    </source>
</reference>
<evidence type="ECO:0008006" key="4">
    <source>
        <dbReference type="Google" id="ProtNLM"/>
    </source>
</evidence>
<accession>A0AAE6ZV74</accession>
<dbReference type="KEGG" id="pum:HGP31_11635"/>
<dbReference type="EMBL" id="CP051487">
    <property type="protein sequence ID" value="QJC78934.1"/>
    <property type="molecule type" value="Genomic_DNA"/>
</dbReference>
<dbReference type="GeneID" id="72194235"/>
<sequence>MDAPDKNCPFCAEPIKAEAIRCKHCQVSLLTGTADGAPPPKSKKPIWPWIILTPLLILGTLMVVGAMSGPPDEKTKARSAIDLCWKGVDDELQSLSTRRFVRGTCQMMVEKYETKYGRSPTLRRE</sequence>
<keyword evidence="1" id="KW-0472">Membrane</keyword>
<keyword evidence="1" id="KW-0812">Transmembrane</keyword>
<organism evidence="2 3">
    <name type="scientific">Pseudomonas umsongensis</name>
    <dbReference type="NCBI Taxonomy" id="198618"/>
    <lineage>
        <taxon>Bacteria</taxon>
        <taxon>Pseudomonadati</taxon>
        <taxon>Pseudomonadota</taxon>
        <taxon>Gammaproteobacteria</taxon>
        <taxon>Pseudomonadales</taxon>
        <taxon>Pseudomonadaceae</taxon>
        <taxon>Pseudomonas</taxon>
    </lineage>
</organism>
<feature type="transmembrane region" description="Helical" evidence="1">
    <location>
        <begin position="46"/>
        <end position="68"/>
    </location>
</feature>
<evidence type="ECO:0000313" key="2">
    <source>
        <dbReference type="EMBL" id="QJC78934.1"/>
    </source>
</evidence>
<keyword evidence="1" id="KW-1133">Transmembrane helix</keyword>
<dbReference type="Proteomes" id="UP000501367">
    <property type="component" value="Chromosome"/>
</dbReference>
<gene>
    <name evidence="2" type="ORF">HGP31_11635</name>
</gene>
<protein>
    <recommendedName>
        <fullName evidence="4">Zinc ribbon domain-containing protein</fullName>
    </recommendedName>
</protein>
<name>A0AAE6ZV74_9PSED</name>
<proteinExistence type="predicted"/>
<evidence type="ECO:0000313" key="3">
    <source>
        <dbReference type="Proteomes" id="UP000501367"/>
    </source>
</evidence>
<evidence type="ECO:0000256" key="1">
    <source>
        <dbReference type="SAM" id="Phobius"/>
    </source>
</evidence>
<dbReference type="RefSeq" id="WP_168757759.1">
    <property type="nucleotide sequence ID" value="NZ_CP051487.1"/>
</dbReference>